<dbReference type="GO" id="GO:0007018">
    <property type="term" value="P:microtubule-based movement"/>
    <property type="evidence" value="ECO:0007669"/>
    <property type="project" value="TreeGrafter"/>
</dbReference>
<accession>A0A1R2B4Q7</accession>
<dbReference type="GO" id="GO:0005868">
    <property type="term" value="C:cytoplasmic dynein complex"/>
    <property type="evidence" value="ECO:0007669"/>
    <property type="project" value="TreeGrafter"/>
</dbReference>
<gene>
    <name evidence="1" type="ORF">SteCoe_29955</name>
</gene>
<keyword evidence="2" id="KW-1185">Reference proteome</keyword>
<evidence type="ECO:0000313" key="1">
    <source>
        <dbReference type="EMBL" id="OMJ71737.1"/>
    </source>
</evidence>
<dbReference type="Pfam" id="PF03645">
    <property type="entry name" value="Tctex-1"/>
    <property type="match status" value="1"/>
</dbReference>
<dbReference type="PANTHER" id="PTHR21255">
    <property type="entry name" value="T-COMPLEX-ASSOCIATED-TESTIS-EXPRESSED 1/ DYNEIN LIGHT CHAIN"/>
    <property type="match status" value="1"/>
</dbReference>
<evidence type="ECO:0008006" key="3">
    <source>
        <dbReference type="Google" id="ProtNLM"/>
    </source>
</evidence>
<dbReference type="EMBL" id="MPUH01000960">
    <property type="protein sequence ID" value="OMJ71737.1"/>
    <property type="molecule type" value="Genomic_DNA"/>
</dbReference>
<dbReference type="Gene3D" id="3.30.1140.40">
    <property type="entry name" value="Tctex-1"/>
    <property type="match status" value="1"/>
</dbReference>
<dbReference type="GO" id="GO:0045505">
    <property type="term" value="F:dynein intermediate chain binding"/>
    <property type="evidence" value="ECO:0007669"/>
    <property type="project" value="TreeGrafter"/>
</dbReference>
<dbReference type="Proteomes" id="UP000187209">
    <property type="component" value="Unassembled WGS sequence"/>
</dbReference>
<dbReference type="AlphaFoldDB" id="A0A1R2B4Q7"/>
<dbReference type="OrthoDB" id="10059120at2759"/>
<proteinExistence type="predicted"/>
<dbReference type="PANTHER" id="PTHR21255:SF4">
    <property type="entry name" value="DYNEIN LIGHT CHAIN TCTEX-TYPE"/>
    <property type="match status" value="1"/>
</dbReference>
<sequence length="98" mass="11214">MKEEACQVVSAIVSHMLKDKTYQQEKISDWISRICDEIIEALKKINSCFKYIVSCIISEKASFEVQNSCQYSPFDANCLIQWENTNLSVIINLFAVAL</sequence>
<dbReference type="InterPro" id="IPR005334">
    <property type="entry name" value="Tctex-1-like"/>
</dbReference>
<evidence type="ECO:0000313" key="2">
    <source>
        <dbReference type="Proteomes" id="UP000187209"/>
    </source>
</evidence>
<dbReference type="InterPro" id="IPR038586">
    <property type="entry name" value="Tctex-1-like_sf"/>
</dbReference>
<dbReference type="GO" id="GO:0005737">
    <property type="term" value="C:cytoplasm"/>
    <property type="evidence" value="ECO:0007669"/>
    <property type="project" value="TreeGrafter"/>
</dbReference>
<reference evidence="1 2" key="1">
    <citation type="submission" date="2016-11" db="EMBL/GenBank/DDBJ databases">
        <title>The macronuclear genome of Stentor coeruleus: a giant cell with tiny introns.</title>
        <authorList>
            <person name="Slabodnick M."/>
            <person name="Ruby J.G."/>
            <person name="Reiff S.B."/>
            <person name="Swart E.C."/>
            <person name="Gosai S."/>
            <person name="Prabakaran S."/>
            <person name="Witkowska E."/>
            <person name="Larue G.E."/>
            <person name="Fisher S."/>
            <person name="Freeman R.M."/>
            <person name="Gunawardena J."/>
            <person name="Chu W."/>
            <person name="Stover N.A."/>
            <person name="Gregory B.D."/>
            <person name="Nowacki M."/>
            <person name="Derisi J."/>
            <person name="Roy S.W."/>
            <person name="Marshall W.F."/>
            <person name="Sood P."/>
        </authorList>
    </citation>
    <scope>NUCLEOTIDE SEQUENCE [LARGE SCALE GENOMIC DNA]</scope>
    <source>
        <strain evidence="1">WM001</strain>
    </source>
</reference>
<protein>
    <recommendedName>
        <fullName evidence="3">Dynein light chain Tctex-type 1</fullName>
    </recommendedName>
</protein>
<dbReference type="CDD" id="cd21455">
    <property type="entry name" value="DLC-like_DYNLT1_DYNLT3"/>
    <property type="match status" value="1"/>
</dbReference>
<organism evidence="1 2">
    <name type="scientific">Stentor coeruleus</name>
    <dbReference type="NCBI Taxonomy" id="5963"/>
    <lineage>
        <taxon>Eukaryota</taxon>
        <taxon>Sar</taxon>
        <taxon>Alveolata</taxon>
        <taxon>Ciliophora</taxon>
        <taxon>Postciliodesmatophora</taxon>
        <taxon>Heterotrichea</taxon>
        <taxon>Heterotrichida</taxon>
        <taxon>Stentoridae</taxon>
        <taxon>Stentor</taxon>
    </lineage>
</organism>
<name>A0A1R2B4Q7_9CILI</name>
<comment type="caution">
    <text evidence="1">The sequence shown here is derived from an EMBL/GenBank/DDBJ whole genome shotgun (WGS) entry which is preliminary data.</text>
</comment>